<comment type="subcellular location">
    <subcellularLocation>
        <location evidence="1">Membrane</location>
        <topology evidence="1">Multi-pass membrane protein</topology>
    </subcellularLocation>
</comment>
<feature type="transmembrane region" description="Helical" evidence="6">
    <location>
        <begin position="451"/>
        <end position="469"/>
    </location>
</feature>
<keyword evidence="8" id="KW-1185">Reference proteome</keyword>
<feature type="transmembrane region" description="Helical" evidence="6">
    <location>
        <begin position="589"/>
        <end position="609"/>
    </location>
</feature>
<dbReference type="EMBL" id="KE504191">
    <property type="protein sequence ID" value="EPS96299.1"/>
    <property type="molecule type" value="Genomic_DNA"/>
</dbReference>
<keyword evidence="4 6" id="KW-0472">Membrane</keyword>
<evidence type="ECO:0000256" key="6">
    <source>
        <dbReference type="SAM" id="Phobius"/>
    </source>
</evidence>
<dbReference type="STRING" id="743788.S8FCT2"/>
<dbReference type="NCBIfam" id="TIGR01197">
    <property type="entry name" value="nramp"/>
    <property type="match status" value="1"/>
</dbReference>
<feature type="transmembrane region" description="Helical" evidence="6">
    <location>
        <begin position="124"/>
        <end position="144"/>
    </location>
</feature>
<evidence type="ECO:0000256" key="3">
    <source>
        <dbReference type="ARBA" id="ARBA00022989"/>
    </source>
</evidence>
<feature type="compositionally biased region" description="Low complexity" evidence="5">
    <location>
        <begin position="1"/>
        <end position="22"/>
    </location>
</feature>
<feature type="region of interest" description="Disordered" evidence="5">
    <location>
        <begin position="518"/>
        <end position="546"/>
    </location>
</feature>
<feature type="compositionally biased region" description="Polar residues" evidence="5">
    <location>
        <begin position="537"/>
        <end position="546"/>
    </location>
</feature>
<dbReference type="PANTHER" id="PTHR11706:SF101">
    <property type="entry name" value="MANGANESE TRANSPORTER SMF1"/>
    <property type="match status" value="1"/>
</dbReference>
<feature type="transmembrane region" description="Helical" evidence="6">
    <location>
        <begin position="358"/>
        <end position="382"/>
    </location>
</feature>
<dbReference type="HOGENOM" id="CLU_020088_4_2_1"/>
<sequence length="611" mass="65290">MVGASSPTASPDSSPAPAQPSRPRLDVRGLGQRVQKGATYAAKHVAKHTGTGIICSVAYFDPGNWGVDLQAGSQFGYKLLVVVLISGLIAVYMQCLASRLGVVTGIDLATHCRLLLHSRPKHTLWWRWGVLYPLYVSSEIAIVATDLAELLGSAIALVLLFPSLPLYAGVIITALDVLLLLAVKDPLSGQPVKLFEILIGALVFIVLICMGIIVSKASVHWGDAFDGFIPSKALVSPEGLYTSIGILGATVMPHSLFLGSALATQEREDEAEAFEAETRSGWGSGSSLLSTFVEKARTFVLKVKAGLTRDSVYRSMKRAFYMGRVHEEGKPPRNHAEHENHSVSFVQRHLTHGIVDMVVSLLGIALVINALIVVLASAVFFYGPTGPSNGPATLFDAFDLLEGRLGKVVAVLFALALLAAGQSSSIVATLAGQVISEGFIRWKVSPMLRRLLTRCLGLIPSVIVAAALGRAGVSTLLVISQVVLSIMLPFVVFPLLWFCSSTKIMSVKRKVSSARHEVDSTQSCAKSEPEKDVDAGNPQSLVESRSSDVQTLPVLEGKDQNIVVLTVDVEAGEETVDYSIGIVSKVCGWMMWVLIVLANGYAIVTLALGED</sequence>
<dbReference type="GO" id="GO:0005384">
    <property type="term" value="F:manganese ion transmembrane transporter activity"/>
    <property type="evidence" value="ECO:0007669"/>
    <property type="project" value="TreeGrafter"/>
</dbReference>
<feature type="region of interest" description="Disordered" evidence="5">
    <location>
        <begin position="1"/>
        <end position="27"/>
    </location>
</feature>
<proteinExistence type="predicted"/>
<feature type="transmembrane region" description="Helical" evidence="6">
    <location>
        <begin position="239"/>
        <end position="258"/>
    </location>
</feature>
<dbReference type="eggNOG" id="KOG1291">
    <property type="taxonomic scope" value="Eukaryota"/>
</dbReference>
<dbReference type="InParanoid" id="S8FCT2"/>
<evidence type="ECO:0000313" key="8">
    <source>
        <dbReference type="Proteomes" id="UP000015241"/>
    </source>
</evidence>
<evidence type="ECO:0008006" key="9">
    <source>
        <dbReference type="Google" id="ProtNLM"/>
    </source>
</evidence>
<accession>S8FCT2</accession>
<dbReference type="NCBIfam" id="NF037982">
    <property type="entry name" value="Nramp_1"/>
    <property type="match status" value="2"/>
</dbReference>
<dbReference type="OrthoDB" id="409173at2759"/>
<feature type="transmembrane region" description="Helical" evidence="6">
    <location>
        <begin position="195"/>
        <end position="219"/>
    </location>
</feature>
<protein>
    <recommendedName>
        <fullName evidence="9">Natural resistance-associated macrophage protein</fullName>
    </recommendedName>
</protein>
<feature type="transmembrane region" description="Helical" evidence="6">
    <location>
        <begin position="150"/>
        <end position="183"/>
    </location>
</feature>
<evidence type="ECO:0000313" key="7">
    <source>
        <dbReference type="EMBL" id="EPS96299.1"/>
    </source>
</evidence>
<evidence type="ECO:0000256" key="4">
    <source>
        <dbReference type="ARBA" id="ARBA00023136"/>
    </source>
</evidence>
<organism evidence="7 8">
    <name type="scientific">Fomitopsis schrenkii</name>
    <name type="common">Brown rot fungus</name>
    <dbReference type="NCBI Taxonomy" id="2126942"/>
    <lineage>
        <taxon>Eukaryota</taxon>
        <taxon>Fungi</taxon>
        <taxon>Dikarya</taxon>
        <taxon>Basidiomycota</taxon>
        <taxon>Agaricomycotina</taxon>
        <taxon>Agaricomycetes</taxon>
        <taxon>Polyporales</taxon>
        <taxon>Fomitopsis</taxon>
    </lineage>
</organism>
<feature type="transmembrane region" description="Helical" evidence="6">
    <location>
        <begin position="408"/>
        <end position="431"/>
    </location>
</feature>
<dbReference type="FunCoup" id="S8FCT2">
    <property type="interactions" value="169"/>
</dbReference>
<dbReference type="GO" id="GO:0015086">
    <property type="term" value="F:cadmium ion transmembrane transporter activity"/>
    <property type="evidence" value="ECO:0007669"/>
    <property type="project" value="TreeGrafter"/>
</dbReference>
<keyword evidence="3 6" id="KW-1133">Transmembrane helix</keyword>
<dbReference type="PRINTS" id="PR00447">
    <property type="entry name" value="NATRESASSCMP"/>
</dbReference>
<evidence type="ECO:0000256" key="1">
    <source>
        <dbReference type="ARBA" id="ARBA00004141"/>
    </source>
</evidence>
<dbReference type="AlphaFoldDB" id="S8FCT2"/>
<reference evidence="7 8" key="1">
    <citation type="journal article" date="2012" name="Science">
        <title>The Paleozoic origin of enzymatic lignin decomposition reconstructed from 31 fungal genomes.</title>
        <authorList>
            <person name="Floudas D."/>
            <person name="Binder M."/>
            <person name="Riley R."/>
            <person name="Barry K."/>
            <person name="Blanchette R.A."/>
            <person name="Henrissat B."/>
            <person name="Martinez A.T."/>
            <person name="Otillar R."/>
            <person name="Spatafora J.W."/>
            <person name="Yadav J.S."/>
            <person name="Aerts A."/>
            <person name="Benoit I."/>
            <person name="Boyd A."/>
            <person name="Carlson A."/>
            <person name="Copeland A."/>
            <person name="Coutinho P.M."/>
            <person name="de Vries R.P."/>
            <person name="Ferreira P."/>
            <person name="Findley K."/>
            <person name="Foster B."/>
            <person name="Gaskell J."/>
            <person name="Glotzer D."/>
            <person name="Gorecki P."/>
            <person name="Heitman J."/>
            <person name="Hesse C."/>
            <person name="Hori C."/>
            <person name="Igarashi K."/>
            <person name="Jurgens J.A."/>
            <person name="Kallen N."/>
            <person name="Kersten P."/>
            <person name="Kohler A."/>
            <person name="Kuees U."/>
            <person name="Kumar T.K.A."/>
            <person name="Kuo A."/>
            <person name="LaButti K."/>
            <person name="Larrondo L.F."/>
            <person name="Lindquist E."/>
            <person name="Ling A."/>
            <person name="Lombard V."/>
            <person name="Lucas S."/>
            <person name="Lundell T."/>
            <person name="Martin R."/>
            <person name="McLaughlin D.J."/>
            <person name="Morgenstern I."/>
            <person name="Morin E."/>
            <person name="Murat C."/>
            <person name="Nagy L.G."/>
            <person name="Nolan M."/>
            <person name="Ohm R.A."/>
            <person name="Patyshakuliyeva A."/>
            <person name="Rokas A."/>
            <person name="Ruiz-Duenas F.J."/>
            <person name="Sabat G."/>
            <person name="Salamov A."/>
            <person name="Samejima M."/>
            <person name="Schmutz J."/>
            <person name="Slot J.C."/>
            <person name="St John F."/>
            <person name="Stenlid J."/>
            <person name="Sun H."/>
            <person name="Sun S."/>
            <person name="Syed K."/>
            <person name="Tsang A."/>
            <person name="Wiebenga A."/>
            <person name="Young D."/>
            <person name="Pisabarro A."/>
            <person name="Eastwood D.C."/>
            <person name="Martin F."/>
            <person name="Cullen D."/>
            <person name="Grigoriev I.V."/>
            <person name="Hibbett D.S."/>
        </authorList>
    </citation>
    <scope>NUCLEOTIDE SEQUENCE</scope>
    <source>
        <strain evidence="8">FP-58527</strain>
    </source>
</reference>
<evidence type="ECO:0000256" key="2">
    <source>
        <dbReference type="ARBA" id="ARBA00022692"/>
    </source>
</evidence>
<gene>
    <name evidence="7" type="ORF">FOMPIDRAFT_1062321</name>
</gene>
<dbReference type="Proteomes" id="UP000015241">
    <property type="component" value="Unassembled WGS sequence"/>
</dbReference>
<dbReference type="GO" id="GO:0034755">
    <property type="term" value="P:iron ion transmembrane transport"/>
    <property type="evidence" value="ECO:0007669"/>
    <property type="project" value="TreeGrafter"/>
</dbReference>
<dbReference type="GO" id="GO:0030026">
    <property type="term" value="P:intracellular manganese ion homeostasis"/>
    <property type="evidence" value="ECO:0007669"/>
    <property type="project" value="TreeGrafter"/>
</dbReference>
<dbReference type="GO" id="GO:0005886">
    <property type="term" value="C:plasma membrane"/>
    <property type="evidence" value="ECO:0007669"/>
    <property type="project" value="TreeGrafter"/>
</dbReference>
<feature type="transmembrane region" description="Helical" evidence="6">
    <location>
        <begin position="75"/>
        <end position="93"/>
    </location>
</feature>
<dbReference type="InterPro" id="IPR001046">
    <property type="entry name" value="NRAMP_fam"/>
</dbReference>
<dbReference type="Pfam" id="PF01566">
    <property type="entry name" value="Nramp"/>
    <property type="match status" value="2"/>
</dbReference>
<dbReference type="PANTHER" id="PTHR11706">
    <property type="entry name" value="SOLUTE CARRIER PROTEIN FAMILY 11 MEMBER"/>
    <property type="match status" value="1"/>
</dbReference>
<feature type="transmembrane region" description="Helical" evidence="6">
    <location>
        <begin position="475"/>
        <end position="499"/>
    </location>
</feature>
<evidence type="ECO:0000256" key="5">
    <source>
        <dbReference type="SAM" id="MobiDB-lite"/>
    </source>
</evidence>
<keyword evidence="2 6" id="KW-0812">Transmembrane</keyword>
<name>S8FCT2_FOMSC</name>